<protein>
    <submittedName>
        <fullName evidence="4">NACHT domain-containing protein</fullName>
    </submittedName>
</protein>
<evidence type="ECO:0000256" key="1">
    <source>
        <dbReference type="ARBA" id="ARBA00022737"/>
    </source>
</evidence>
<evidence type="ECO:0000313" key="5">
    <source>
        <dbReference type="Proteomes" id="UP001628179"/>
    </source>
</evidence>
<dbReference type="PROSITE" id="PS50837">
    <property type="entry name" value="NACHT"/>
    <property type="match status" value="1"/>
</dbReference>
<dbReference type="Pfam" id="PF24883">
    <property type="entry name" value="NPHP3_N"/>
    <property type="match status" value="1"/>
</dbReference>
<dbReference type="Pfam" id="PF00023">
    <property type="entry name" value="Ank"/>
    <property type="match status" value="1"/>
</dbReference>
<sequence length="1086" mass="123727">MASPDPLQKIFDDAKREFQSKLPAGARFQDLLGITTINELYDATDKLQRIHPTRLRSMKRIQPFLARIQALSGAVEVFVQVKPEILALLWGPIKLLLTWTIEWQQGFEAIVRTIERIGELLPLFTNVLRDFVDKEHIQDILGLFYQDILDFYCQILEFFALPRRKIMFETLWPKRRERITVVEANIERHARLLGENITFESIKREHEARLRSFAEYQEAETFRANQKFHALETALCPRLYNDKFEWLSSRTCPGTASWLAREASFREWIDVSSSSTTLLWLQGIPGAGKTFLACWVVERLNAQGCTALYAFLSHIHANTTAISVIHSLLFQLVSRDKNLQAMLTDSNKRDFMSNLVAAKGLLEDVLKCKGPTFVVIDGLDEVEEVERKLLQSSLLDVLHACKDTGLRVCISSRAEDDIARLLTSKAAVICVNTRNRGGIYTYVNSRFDEWMRNADFLDGGKSEIKALLSPICMRARGMFLYARIVLDNVVDLINIEDVRKELRVPPEDLNHAYERVFSRINRLSTWKQDAVKRILGWIGSSPVPLTIHELEQAIVVSTKAHDDAPSVDSSLNIVKLCGPIVEVVDGTPQFVHFTVKEYVFSDRLNFVNMRDSTMDLLIACLTYLCYDALNTDLDADQVRNNLLEGKYRLHVFASSMWFDLAKQYARLVRDESHLSVLNALMQNMYSELTNPNFSVGPDDDERLSPVSLQPGPSPWLNAPEFVSRTLKFLRNHEKDLWTSDNTDLWVHLDPLTVSSACARVETFYSSLLCRDVIGFLTANGLGQHRRRVHLVVRETDYTQPSALDDEALHTLLYERIESEDIDELEALWPTCSQKMNDFTKAELIMLAAGQGSLPMVQLFLEWDEQKQEPRNTAVKFGGVINHGIQSGNLKLSRWLLEKATAWGGRRSGRYRDAVVAVLKSDSAEIFEIWEDTITSAAPESTHIAQELLEKTVLNTAKRFPDQELRMFEIWRRLVGTGKVQPCDLGRGLTNVAQTTCSIEQAKLLLDLGAPIDYPQSEQSRGYTALHWASKKTSEDAAHFMKFLLLKGASPTLGFGNAWPAKEEGARKIETWLKMTWDELVKWAEEE</sequence>
<comment type="caution">
    <text evidence="4">The sequence shown here is derived from an EMBL/GenBank/DDBJ whole genome shotgun (WGS) entry which is preliminary data.</text>
</comment>
<reference evidence="4 5" key="1">
    <citation type="submission" date="2024-09" db="EMBL/GenBank/DDBJ databases">
        <title>Itraconazole resistance in Madurella fahalii resulting from another homologue of gene encoding cytochrome P450 14-alpha sterol demethylase (CYP51).</title>
        <authorList>
            <person name="Yoshioka I."/>
            <person name="Fahal A.H."/>
            <person name="Kaneko S."/>
            <person name="Yaguchi T."/>
        </authorList>
    </citation>
    <scope>NUCLEOTIDE SEQUENCE [LARGE SCALE GENOMIC DNA]</scope>
    <source>
        <strain evidence="4 5">IFM 68171</strain>
    </source>
</reference>
<dbReference type="SUPFAM" id="SSF48403">
    <property type="entry name" value="Ankyrin repeat"/>
    <property type="match status" value="1"/>
</dbReference>
<organism evidence="4 5">
    <name type="scientific">Madurella fahalii</name>
    <dbReference type="NCBI Taxonomy" id="1157608"/>
    <lineage>
        <taxon>Eukaryota</taxon>
        <taxon>Fungi</taxon>
        <taxon>Dikarya</taxon>
        <taxon>Ascomycota</taxon>
        <taxon>Pezizomycotina</taxon>
        <taxon>Sordariomycetes</taxon>
        <taxon>Sordariomycetidae</taxon>
        <taxon>Sordariales</taxon>
        <taxon>Sordariales incertae sedis</taxon>
        <taxon>Madurella</taxon>
    </lineage>
</organism>
<dbReference type="PANTHER" id="PTHR10039:SF14">
    <property type="entry name" value="NACHT DOMAIN-CONTAINING PROTEIN"/>
    <property type="match status" value="1"/>
</dbReference>
<accession>A0ABQ0GT83</accession>
<dbReference type="InterPro" id="IPR056884">
    <property type="entry name" value="NPHP3-like_N"/>
</dbReference>
<evidence type="ECO:0000256" key="2">
    <source>
        <dbReference type="PROSITE-ProRule" id="PRU00023"/>
    </source>
</evidence>
<dbReference type="GeneID" id="98181893"/>
<evidence type="ECO:0000313" key="4">
    <source>
        <dbReference type="EMBL" id="GAB1320941.1"/>
    </source>
</evidence>
<dbReference type="PROSITE" id="PS50088">
    <property type="entry name" value="ANK_REPEAT"/>
    <property type="match status" value="1"/>
</dbReference>
<dbReference type="EMBL" id="BAAFSV010000006">
    <property type="protein sequence ID" value="GAB1320941.1"/>
    <property type="molecule type" value="Genomic_DNA"/>
</dbReference>
<gene>
    <name evidence="4" type="ORF">MFIFM68171_11151</name>
</gene>
<dbReference type="Gene3D" id="1.25.40.20">
    <property type="entry name" value="Ankyrin repeat-containing domain"/>
    <property type="match status" value="1"/>
</dbReference>
<dbReference type="InterPro" id="IPR007111">
    <property type="entry name" value="NACHT_NTPase"/>
</dbReference>
<dbReference type="SUPFAM" id="SSF52540">
    <property type="entry name" value="P-loop containing nucleoside triphosphate hydrolases"/>
    <property type="match status" value="1"/>
</dbReference>
<feature type="domain" description="NACHT" evidence="3">
    <location>
        <begin position="277"/>
        <end position="413"/>
    </location>
</feature>
<dbReference type="Gene3D" id="3.40.50.300">
    <property type="entry name" value="P-loop containing nucleotide triphosphate hydrolases"/>
    <property type="match status" value="1"/>
</dbReference>
<name>A0ABQ0GT83_9PEZI</name>
<dbReference type="InterPro" id="IPR027417">
    <property type="entry name" value="P-loop_NTPase"/>
</dbReference>
<dbReference type="InterPro" id="IPR002110">
    <property type="entry name" value="Ankyrin_rpt"/>
</dbReference>
<feature type="repeat" description="ANK" evidence="2">
    <location>
        <begin position="1020"/>
        <end position="1049"/>
    </location>
</feature>
<evidence type="ECO:0000259" key="3">
    <source>
        <dbReference type="PROSITE" id="PS50837"/>
    </source>
</evidence>
<dbReference type="RefSeq" id="XP_070922671.1">
    <property type="nucleotide sequence ID" value="XM_071066570.1"/>
</dbReference>
<dbReference type="InterPro" id="IPR056125">
    <property type="entry name" value="DUF7708"/>
</dbReference>
<dbReference type="InterPro" id="IPR036770">
    <property type="entry name" value="Ankyrin_rpt-contain_sf"/>
</dbReference>
<dbReference type="Proteomes" id="UP001628179">
    <property type="component" value="Unassembled WGS sequence"/>
</dbReference>
<dbReference type="InterPro" id="IPR054471">
    <property type="entry name" value="GPIID_WHD"/>
</dbReference>
<keyword evidence="5" id="KW-1185">Reference proteome</keyword>
<dbReference type="Pfam" id="PF22939">
    <property type="entry name" value="WHD_GPIID"/>
    <property type="match status" value="1"/>
</dbReference>
<dbReference type="PANTHER" id="PTHR10039">
    <property type="entry name" value="AMELOGENIN"/>
    <property type="match status" value="1"/>
</dbReference>
<dbReference type="Pfam" id="PF24809">
    <property type="entry name" value="DUF7708"/>
    <property type="match status" value="1"/>
</dbReference>
<keyword evidence="2" id="KW-0040">ANK repeat</keyword>
<keyword evidence="1" id="KW-0677">Repeat</keyword>
<proteinExistence type="predicted"/>